<dbReference type="PANTHER" id="PTHR42928:SF5">
    <property type="entry name" value="BLR1237 PROTEIN"/>
    <property type="match status" value="1"/>
</dbReference>
<proteinExistence type="inferred from homology"/>
<dbReference type="OrthoDB" id="8678477at2"/>
<reference evidence="3" key="1">
    <citation type="submission" date="2018-01" db="EMBL/GenBank/DDBJ databases">
        <authorList>
            <person name="Clerissi C."/>
        </authorList>
    </citation>
    <scope>NUCLEOTIDE SEQUENCE</scope>
    <source>
        <strain evidence="3">Cupriavidus sp. LMG 19464</strain>
    </source>
</reference>
<comment type="similarity">
    <text evidence="1">Belongs to the UPF0065 (bug) family.</text>
</comment>
<comment type="caution">
    <text evidence="3">The sequence shown here is derived from an EMBL/GenBank/DDBJ whole genome shotgun (WGS) entry which is preliminary data.</text>
</comment>
<dbReference type="CDD" id="cd13578">
    <property type="entry name" value="PBP2_Bug27"/>
    <property type="match status" value="1"/>
</dbReference>
<sequence length="324" mass="33509">MLFRAAAAVMALTLVAAASPSLANNGGYPSKPIRIIVPWAAGGAADFLARQISHEMSTRLSTPVIVENRPGAATNIGTQAAANATPDGYTLLMASSNNCVNATLYPKLTFDFAKSFKAVTNVGVAPNVLVVNPAVPAKDVKGLISYARKNPDVLTYGSSGNGSASHLAAEQFKAQAGIKVLGIPYKGSAPAVTDLLGNQVSMMFTVLPPTLGHIKAGKLRIIGVASKARLPLFPDVPTISEAGLPGFESSIWYGLVAPAGTPDEIVGKLQSTVSAVLKEQKVAEAIKQQGIQPVGDSSKAFAETISNDIQTYGALIKTAQIAVE</sequence>
<dbReference type="InterPro" id="IPR005064">
    <property type="entry name" value="BUG"/>
</dbReference>
<accession>A0A375BJL0</accession>
<dbReference type="RefSeq" id="WP_116356878.1">
    <property type="nucleotide sequence ID" value="NZ_LT976853.1"/>
</dbReference>
<evidence type="ECO:0000313" key="3">
    <source>
        <dbReference type="EMBL" id="SOY46543.1"/>
    </source>
</evidence>
<dbReference type="Gene3D" id="3.40.190.10">
    <property type="entry name" value="Periplasmic binding protein-like II"/>
    <property type="match status" value="1"/>
</dbReference>
<dbReference type="EMBL" id="OFSQ01000008">
    <property type="protein sequence ID" value="SOY46543.1"/>
    <property type="molecule type" value="Genomic_DNA"/>
</dbReference>
<protein>
    <recommendedName>
        <fullName evidence="4">Tripartite tricarboxylate transporter substrate binding protein</fullName>
    </recommendedName>
</protein>
<keyword evidence="2" id="KW-0732">Signal</keyword>
<gene>
    <name evidence="3" type="ORF">CBM2587_A160420</name>
</gene>
<evidence type="ECO:0000256" key="1">
    <source>
        <dbReference type="ARBA" id="ARBA00006987"/>
    </source>
</evidence>
<feature type="signal peptide" evidence="2">
    <location>
        <begin position="1"/>
        <end position="23"/>
    </location>
</feature>
<dbReference type="Pfam" id="PF03401">
    <property type="entry name" value="TctC"/>
    <property type="match status" value="1"/>
</dbReference>
<dbReference type="Proteomes" id="UP000256780">
    <property type="component" value="Chromosome CBM2587_a"/>
</dbReference>
<evidence type="ECO:0008006" key="4">
    <source>
        <dbReference type="Google" id="ProtNLM"/>
    </source>
</evidence>
<dbReference type="AlphaFoldDB" id="A0A375BJL0"/>
<dbReference type="PIRSF" id="PIRSF017082">
    <property type="entry name" value="YflP"/>
    <property type="match status" value="1"/>
</dbReference>
<evidence type="ECO:0000256" key="2">
    <source>
        <dbReference type="SAM" id="SignalP"/>
    </source>
</evidence>
<dbReference type="Gene3D" id="3.40.190.150">
    <property type="entry name" value="Bordetella uptake gene, domain 1"/>
    <property type="match status" value="1"/>
</dbReference>
<dbReference type="SUPFAM" id="SSF53850">
    <property type="entry name" value="Periplasmic binding protein-like II"/>
    <property type="match status" value="1"/>
</dbReference>
<dbReference type="PANTHER" id="PTHR42928">
    <property type="entry name" value="TRICARBOXYLATE-BINDING PROTEIN"/>
    <property type="match status" value="1"/>
</dbReference>
<name>A0A375BJL0_9BURK</name>
<organism evidence="3">
    <name type="scientific">Cupriavidus taiwanensis</name>
    <dbReference type="NCBI Taxonomy" id="164546"/>
    <lineage>
        <taxon>Bacteria</taxon>
        <taxon>Pseudomonadati</taxon>
        <taxon>Pseudomonadota</taxon>
        <taxon>Betaproteobacteria</taxon>
        <taxon>Burkholderiales</taxon>
        <taxon>Burkholderiaceae</taxon>
        <taxon>Cupriavidus</taxon>
    </lineage>
</organism>
<dbReference type="InterPro" id="IPR042100">
    <property type="entry name" value="Bug_dom1"/>
</dbReference>
<feature type="chain" id="PRO_5016845914" description="Tripartite tricarboxylate transporter substrate binding protein" evidence="2">
    <location>
        <begin position="24"/>
        <end position="324"/>
    </location>
</feature>